<accession>A0A915DDV2</accession>
<evidence type="ECO:0000313" key="2">
    <source>
        <dbReference type="WBParaSite" id="jg1839"/>
    </source>
</evidence>
<dbReference type="AlphaFoldDB" id="A0A915DDV2"/>
<keyword evidence="1" id="KW-1185">Reference proteome</keyword>
<name>A0A915DDV2_9BILA</name>
<proteinExistence type="predicted"/>
<protein>
    <submittedName>
        <fullName evidence="2">MULE transposase domain-containing protein</fullName>
    </submittedName>
</protein>
<organism evidence="1 2">
    <name type="scientific">Ditylenchus dipsaci</name>
    <dbReference type="NCBI Taxonomy" id="166011"/>
    <lineage>
        <taxon>Eukaryota</taxon>
        <taxon>Metazoa</taxon>
        <taxon>Ecdysozoa</taxon>
        <taxon>Nematoda</taxon>
        <taxon>Chromadorea</taxon>
        <taxon>Rhabditida</taxon>
        <taxon>Tylenchina</taxon>
        <taxon>Tylenchomorpha</taxon>
        <taxon>Sphaerularioidea</taxon>
        <taxon>Anguinidae</taxon>
        <taxon>Anguininae</taxon>
        <taxon>Ditylenchus</taxon>
    </lineage>
</organism>
<evidence type="ECO:0000313" key="1">
    <source>
        <dbReference type="Proteomes" id="UP000887574"/>
    </source>
</evidence>
<sequence length="208" mass="23448">MSSSSGCDFKWLAAVVRLLNKPFSCQTMATNTLLQQSTTPGLRANCRPIVGCWTLREGDNPVCNDFGVRTEGVEWNTPNVTNVPFLRQIQNFSAYQKKSDLSPSTLEDLRDYAASKQNVPANEDEVFVCNIQARKSNSMDEFCLVWSTNKLRSLQSSCAFISVDSTYNLNWNRYPVMVAGFGDSNKQFFLTHIALASNENGWCYEVFF</sequence>
<reference evidence="2" key="1">
    <citation type="submission" date="2022-11" db="UniProtKB">
        <authorList>
            <consortium name="WormBaseParasite"/>
        </authorList>
    </citation>
    <scope>IDENTIFICATION</scope>
</reference>
<dbReference type="Proteomes" id="UP000887574">
    <property type="component" value="Unplaced"/>
</dbReference>
<dbReference type="WBParaSite" id="jg1839">
    <property type="protein sequence ID" value="jg1839"/>
    <property type="gene ID" value="jg1839"/>
</dbReference>